<keyword evidence="2 5" id="KW-0812">Transmembrane</keyword>
<dbReference type="EMBL" id="JAAKDE010000012">
    <property type="protein sequence ID" value="MBA2133137.1"/>
    <property type="molecule type" value="Genomic_DNA"/>
</dbReference>
<protein>
    <submittedName>
        <fullName evidence="6">Oligosaccharide flippase family protein</fullName>
    </submittedName>
</protein>
<dbReference type="Pfam" id="PF01943">
    <property type="entry name" value="Polysacc_synt"/>
    <property type="match status" value="1"/>
</dbReference>
<evidence type="ECO:0000256" key="1">
    <source>
        <dbReference type="ARBA" id="ARBA00004141"/>
    </source>
</evidence>
<dbReference type="AlphaFoldDB" id="A0A8J6HXC2"/>
<keyword evidence="3 5" id="KW-1133">Transmembrane helix</keyword>
<sequence>MKAALRPHFKKYVLLTFSSLLLRVYGQIYRLFLLRCFGAEPFGLLGMISPFYRLLSLLITMGLPTAFVRLIAIEQAKKKHRLDPAGQKKKSSSW</sequence>
<gene>
    <name evidence="6" type="ORF">G5B42_06220</name>
</gene>
<evidence type="ECO:0000313" key="7">
    <source>
        <dbReference type="Proteomes" id="UP000657177"/>
    </source>
</evidence>
<dbReference type="RefSeq" id="WP_181339592.1">
    <property type="nucleotide sequence ID" value="NZ_JAAKDE010000012.1"/>
</dbReference>
<evidence type="ECO:0000256" key="2">
    <source>
        <dbReference type="ARBA" id="ARBA00022692"/>
    </source>
</evidence>
<organism evidence="6 7">
    <name type="scientific">Capillibacterium thermochitinicola</name>
    <dbReference type="NCBI Taxonomy" id="2699427"/>
    <lineage>
        <taxon>Bacteria</taxon>
        <taxon>Bacillati</taxon>
        <taxon>Bacillota</taxon>
        <taxon>Capillibacterium</taxon>
    </lineage>
</organism>
<comment type="subcellular location">
    <subcellularLocation>
        <location evidence="1">Membrane</location>
        <topology evidence="1">Multi-pass membrane protein</topology>
    </subcellularLocation>
</comment>
<dbReference type="GO" id="GO:0016020">
    <property type="term" value="C:membrane"/>
    <property type="evidence" value="ECO:0007669"/>
    <property type="project" value="UniProtKB-SubCell"/>
</dbReference>
<keyword evidence="4 5" id="KW-0472">Membrane</keyword>
<dbReference type="InterPro" id="IPR002797">
    <property type="entry name" value="Polysacc_synth"/>
</dbReference>
<proteinExistence type="predicted"/>
<accession>A0A8J6HXC2</accession>
<reference evidence="6" key="1">
    <citation type="submission" date="2020-06" db="EMBL/GenBank/DDBJ databases">
        <title>Novel chitinolytic bacterium.</title>
        <authorList>
            <person name="Ungkulpasvich U."/>
            <person name="Kosugi A."/>
            <person name="Uke A."/>
        </authorList>
    </citation>
    <scope>NUCLEOTIDE SEQUENCE</scope>
    <source>
        <strain evidence="6">UUS1-1</strain>
    </source>
</reference>
<evidence type="ECO:0000256" key="5">
    <source>
        <dbReference type="SAM" id="Phobius"/>
    </source>
</evidence>
<name>A0A8J6HXC2_9FIRM</name>
<comment type="caution">
    <text evidence="6">The sequence shown here is derived from an EMBL/GenBank/DDBJ whole genome shotgun (WGS) entry which is preliminary data.</text>
</comment>
<keyword evidence="7" id="KW-1185">Reference proteome</keyword>
<evidence type="ECO:0000256" key="3">
    <source>
        <dbReference type="ARBA" id="ARBA00022989"/>
    </source>
</evidence>
<feature type="transmembrane region" description="Helical" evidence="5">
    <location>
        <begin position="50"/>
        <end position="72"/>
    </location>
</feature>
<evidence type="ECO:0000256" key="4">
    <source>
        <dbReference type="ARBA" id="ARBA00023136"/>
    </source>
</evidence>
<evidence type="ECO:0000313" key="6">
    <source>
        <dbReference type="EMBL" id="MBA2133137.1"/>
    </source>
</evidence>
<dbReference type="Proteomes" id="UP000657177">
    <property type="component" value="Unassembled WGS sequence"/>
</dbReference>